<keyword evidence="8" id="KW-0630">Potassium</keyword>
<feature type="transmembrane region" description="Helical" evidence="12">
    <location>
        <begin position="309"/>
        <end position="328"/>
    </location>
</feature>
<feature type="transmembrane region" description="Helical" evidence="12">
    <location>
        <begin position="228"/>
        <end position="246"/>
    </location>
</feature>
<dbReference type="NCBIfam" id="TIGR00932">
    <property type="entry name" value="2a37"/>
    <property type="match status" value="1"/>
</dbReference>
<dbReference type="EMBL" id="JAGXTP010000001">
    <property type="protein sequence ID" value="MBS3847211.1"/>
    <property type="molecule type" value="Genomic_DNA"/>
</dbReference>
<dbReference type="GO" id="GO:0015297">
    <property type="term" value="F:antiporter activity"/>
    <property type="evidence" value="ECO:0007669"/>
    <property type="project" value="UniProtKB-KW"/>
</dbReference>
<dbReference type="GO" id="GO:0012505">
    <property type="term" value="C:endomembrane system"/>
    <property type="evidence" value="ECO:0007669"/>
    <property type="project" value="UniProtKB-SubCell"/>
</dbReference>
<feature type="transmembrane region" description="Helical" evidence="12">
    <location>
        <begin position="283"/>
        <end position="303"/>
    </location>
</feature>
<protein>
    <submittedName>
        <fullName evidence="14">Monovalent cation:proton antiporter-2 (CPA2) family protein</fullName>
    </submittedName>
</protein>
<dbReference type="FunFam" id="3.40.50.720:FF:000036">
    <property type="entry name" value="Glutathione-regulated potassium-efflux system protein KefB"/>
    <property type="match status" value="1"/>
</dbReference>
<feature type="domain" description="RCK N-terminal" evidence="13">
    <location>
        <begin position="414"/>
        <end position="530"/>
    </location>
</feature>
<keyword evidence="4" id="KW-0050">Antiport</keyword>
<dbReference type="GO" id="GO:1902600">
    <property type="term" value="P:proton transmembrane transport"/>
    <property type="evidence" value="ECO:0007669"/>
    <property type="project" value="InterPro"/>
</dbReference>
<feature type="transmembrane region" description="Helical" evidence="12">
    <location>
        <begin position="114"/>
        <end position="135"/>
    </location>
</feature>
<reference evidence="14" key="1">
    <citation type="submission" date="2021-04" db="EMBL/GenBank/DDBJ databases">
        <title>Devosia litorisediminis sp. nov., isolated from a sand dune.</title>
        <authorList>
            <person name="Park S."/>
            <person name="Yoon J.-H."/>
        </authorList>
    </citation>
    <scope>NUCLEOTIDE SEQUENCE</scope>
    <source>
        <strain evidence="14">BSSL-BM10</strain>
    </source>
</reference>
<sequence>MENNILLAIFVLLAASVALVPLAKAAGLGTVLGYLAAGILIGPYGLGLVSDTETTRHIAEFGIVMMLFLIGLDLQPSEIWRMRHKVLGLGVTQIIATSAVISVLLTLTGVNWNVAVIMGLALAMSSTAIAMQTVAQRDITTTDTGRASLAVLLVQDVAIIPVLAAIPLLAIAGSGAAMNAEVTQAVEALDSPVDWIMPISVVGAFVAALVAGRYVVRPLLSYVARTEVREAFTAMGLAMVVGAAVITQYLGLSPALGGFIGGVLLADSEYRHELESNLEPFKGLLLGLFFISVGMSIAFSVLATDPIRILVIVIGLVVIKMAILFGLASMFRMHFADRMLFAIMLSQAGEFAFVVLQLARTENAIAAADYDTMSVAVALSMITTPLLLLVFDKLIAPRLDARSPDRADDDIDEHRKIVVLGYGRFGQIVTRMLRAQGFDMTLIDDDPVQIELVRRFGVKVFYGDASRLDLLHAAGVQNAELVVIAVGGRDRILAIARNIHRHYPHVTIAARAVDRGHAHDLMAMGVEVFERETFRSAINLGTKVLVKLGHEPEEAERLASAFEAHDNQLLKDSFAVREDEKAYIGMVRNAMGLLTEAMKADSSATPVDKDETKRTD</sequence>
<keyword evidence="15" id="KW-1185">Reference proteome</keyword>
<feature type="transmembrane region" description="Helical" evidence="12">
    <location>
        <begin position="86"/>
        <end position="108"/>
    </location>
</feature>
<keyword evidence="9 12" id="KW-1133">Transmembrane helix</keyword>
<evidence type="ECO:0000256" key="1">
    <source>
        <dbReference type="ARBA" id="ARBA00004127"/>
    </source>
</evidence>
<dbReference type="InterPro" id="IPR004771">
    <property type="entry name" value="K/H_exchanger"/>
</dbReference>
<dbReference type="InterPro" id="IPR038770">
    <property type="entry name" value="Na+/solute_symporter_sf"/>
</dbReference>
<dbReference type="Gene3D" id="1.20.1530.20">
    <property type="match status" value="1"/>
</dbReference>
<dbReference type="InterPro" id="IPR036291">
    <property type="entry name" value="NAD(P)-bd_dom_sf"/>
</dbReference>
<evidence type="ECO:0000256" key="4">
    <source>
        <dbReference type="ARBA" id="ARBA00022449"/>
    </source>
</evidence>
<evidence type="ECO:0000256" key="10">
    <source>
        <dbReference type="ARBA" id="ARBA00023065"/>
    </source>
</evidence>
<dbReference type="GO" id="GO:0015079">
    <property type="term" value="F:potassium ion transmembrane transporter activity"/>
    <property type="evidence" value="ECO:0007669"/>
    <property type="project" value="InterPro"/>
</dbReference>
<feature type="transmembrane region" description="Helical" evidence="12">
    <location>
        <begin position="147"/>
        <end position="175"/>
    </location>
</feature>
<dbReference type="GO" id="GO:0005886">
    <property type="term" value="C:plasma membrane"/>
    <property type="evidence" value="ECO:0007669"/>
    <property type="project" value="InterPro"/>
</dbReference>
<evidence type="ECO:0000256" key="7">
    <source>
        <dbReference type="ARBA" id="ARBA00022692"/>
    </source>
</evidence>
<evidence type="ECO:0000313" key="15">
    <source>
        <dbReference type="Proteomes" id="UP000678281"/>
    </source>
</evidence>
<keyword evidence="10" id="KW-0406">Ion transport</keyword>
<comment type="subcellular location">
    <subcellularLocation>
        <location evidence="1">Endomembrane system</location>
        <topology evidence="1">Multi-pass membrane protein</topology>
    </subcellularLocation>
</comment>
<evidence type="ECO:0000256" key="9">
    <source>
        <dbReference type="ARBA" id="ARBA00022989"/>
    </source>
</evidence>
<proteinExistence type="inferred from homology"/>
<dbReference type="RefSeq" id="WP_212656855.1">
    <property type="nucleotide sequence ID" value="NZ_JAGXTP010000001.1"/>
</dbReference>
<dbReference type="SUPFAM" id="SSF51735">
    <property type="entry name" value="NAD(P)-binding Rossmann-fold domains"/>
    <property type="match status" value="1"/>
</dbReference>
<name>A0A942E4C9_9HYPH</name>
<gene>
    <name evidence="14" type="ORF">KD146_00745</name>
</gene>
<keyword evidence="11 12" id="KW-0472">Membrane</keyword>
<dbReference type="PANTHER" id="PTHR46157:SF4">
    <property type="entry name" value="K(+) EFFLUX ANTIPORTER 3, CHLOROPLASTIC"/>
    <property type="match status" value="1"/>
</dbReference>
<evidence type="ECO:0000313" key="14">
    <source>
        <dbReference type="EMBL" id="MBS3847211.1"/>
    </source>
</evidence>
<dbReference type="PROSITE" id="PS51201">
    <property type="entry name" value="RCK_N"/>
    <property type="match status" value="1"/>
</dbReference>
<keyword evidence="6" id="KW-0633">Potassium transport</keyword>
<dbReference type="InterPro" id="IPR003148">
    <property type="entry name" value="RCK_N"/>
</dbReference>
<dbReference type="PANTHER" id="PTHR46157">
    <property type="entry name" value="K(+) EFFLUX ANTIPORTER 3, CHLOROPLASTIC"/>
    <property type="match status" value="1"/>
</dbReference>
<comment type="caution">
    <text evidence="14">The sequence shown here is derived from an EMBL/GenBank/DDBJ whole genome shotgun (WGS) entry which is preliminary data.</text>
</comment>
<keyword evidence="5" id="KW-1003">Cell membrane</keyword>
<feature type="transmembrane region" description="Helical" evidence="12">
    <location>
        <begin position="195"/>
        <end position="216"/>
    </location>
</feature>
<evidence type="ECO:0000256" key="12">
    <source>
        <dbReference type="SAM" id="Phobius"/>
    </source>
</evidence>
<keyword evidence="3" id="KW-0813">Transport</keyword>
<evidence type="ECO:0000256" key="2">
    <source>
        <dbReference type="ARBA" id="ARBA00005551"/>
    </source>
</evidence>
<dbReference type="InterPro" id="IPR006036">
    <property type="entry name" value="K_uptake_TrkA"/>
</dbReference>
<dbReference type="AlphaFoldDB" id="A0A942E4C9"/>
<organism evidence="14 15">
    <name type="scientific">Devosia litorisediminis</name>
    <dbReference type="NCBI Taxonomy" id="2829817"/>
    <lineage>
        <taxon>Bacteria</taxon>
        <taxon>Pseudomonadati</taxon>
        <taxon>Pseudomonadota</taxon>
        <taxon>Alphaproteobacteria</taxon>
        <taxon>Hyphomicrobiales</taxon>
        <taxon>Devosiaceae</taxon>
        <taxon>Devosia</taxon>
    </lineage>
</organism>
<comment type="similarity">
    <text evidence="2">Belongs to the monovalent cation:proton antiporter 2 (CPA2) transporter (TC 2.A.37) family.</text>
</comment>
<evidence type="ECO:0000256" key="3">
    <source>
        <dbReference type="ARBA" id="ARBA00022448"/>
    </source>
</evidence>
<dbReference type="Proteomes" id="UP000678281">
    <property type="component" value="Unassembled WGS sequence"/>
</dbReference>
<evidence type="ECO:0000256" key="11">
    <source>
        <dbReference type="ARBA" id="ARBA00023136"/>
    </source>
</evidence>
<accession>A0A942E4C9</accession>
<dbReference type="Pfam" id="PF00999">
    <property type="entry name" value="Na_H_Exchanger"/>
    <property type="match status" value="1"/>
</dbReference>
<keyword evidence="7 12" id="KW-0812">Transmembrane</keyword>
<evidence type="ECO:0000259" key="13">
    <source>
        <dbReference type="PROSITE" id="PS51201"/>
    </source>
</evidence>
<dbReference type="InterPro" id="IPR006153">
    <property type="entry name" value="Cation/H_exchanger_TM"/>
</dbReference>
<evidence type="ECO:0000256" key="5">
    <source>
        <dbReference type="ARBA" id="ARBA00022475"/>
    </source>
</evidence>
<dbReference type="Pfam" id="PF02254">
    <property type="entry name" value="TrkA_N"/>
    <property type="match status" value="1"/>
</dbReference>
<dbReference type="PRINTS" id="PR00335">
    <property type="entry name" value="KUPTAKETRKA"/>
</dbReference>
<evidence type="ECO:0000256" key="6">
    <source>
        <dbReference type="ARBA" id="ARBA00022538"/>
    </source>
</evidence>
<dbReference type="Gene3D" id="3.40.50.720">
    <property type="entry name" value="NAD(P)-binding Rossmann-like Domain"/>
    <property type="match status" value="1"/>
</dbReference>
<evidence type="ECO:0000256" key="8">
    <source>
        <dbReference type="ARBA" id="ARBA00022958"/>
    </source>
</evidence>